<reference evidence="1" key="1">
    <citation type="journal article" date="2014" name="Front. Microbiol.">
        <title>High frequency of phylogenetically diverse reductive dehalogenase-homologous genes in deep subseafloor sedimentary metagenomes.</title>
        <authorList>
            <person name="Kawai M."/>
            <person name="Futagami T."/>
            <person name="Toyoda A."/>
            <person name="Takaki Y."/>
            <person name="Nishi S."/>
            <person name="Hori S."/>
            <person name="Arai W."/>
            <person name="Tsubouchi T."/>
            <person name="Morono Y."/>
            <person name="Uchiyama I."/>
            <person name="Ito T."/>
            <person name="Fujiyama A."/>
            <person name="Inagaki F."/>
            <person name="Takami H."/>
        </authorList>
    </citation>
    <scope>NUCLEOTIDE SEQUENCE</scope>
    <source>
        <strain evidence="1">Expedition CK06-06</strain>
    </source>
</reference>
<sequence length="141" mass="15640">MESKFFDSLYEGDSPNGVKLGMGLTCGDFWPRVAGCSVLYRGSSMEVIDFVNLLAVAEAETSEISPPSYVPHNSGSIYFYIIRRVNNCGYEEHTLAAAVKVSIDASGELAEPQPNNVFETRAEQVDGNKIRLVWYYCPIEQ</sequence>
<feature type="non-terminal residue" evidence="1">
    <location>
        <position position="141"/>
    </location>
</feature>
<accession>X0SUD4</accession>
<name>X0SUD4_9ZZZZ</name>
<organism evidence="1">
    <name type="scientific">marine sediment metagenome</name>
    <dbReference type="NCBI Taxonomy" id="412755"/>
    <lineage>
        <taxon>unclassified sequences</taxon>
        <taxon>metagenomes</taxon>
        <taxon>ecological metagenomes</taxon>
    </lineage>
</organism>
<evidence type="ECO:0000313" key="1">
    <source>
        <dbReference type="EMBL" id="GAF84803.1"/>
    </source>
</evidence>
<proteinExistence type="predicted"/>
<protein>
    <submittedName>
        <fullName evidence="1">Uncharacterized protein</fullName>
    </submittedName>
</protein>
<comment type="caution">
    <text evidence="1">The sequence shown here is derived from an EMBL/GenBank/DDBJ whole genome shotgun (WGS) entry which is preliminary data.</text>
</comment>
<gene>
    <name evidence="1" type="ORF">S01H1_07024</name>
</gene>
<dbReference type="AlphaFoldDB" id="X0SUD4"/>
<dbReference type="EMBL" id="BARS01003623">
    <property type="protein sequence ID" value="GAF84803.1"/>
    <property type="molecule type" value="Genomic_DNA"/>
</dbReference>